<evidence type="ECO:0000313" key="4">
    <source>
        <dbReference type="EMBL" id="AFK51118.1"/>
    </source>
</evidence>
<dbReference type="Pfam" id="PF02007">
    <property type="entry name" value="MtrH"/>
    <property type="match status" value="1"/>
</dbReference>
<dbReference type="KEGG" id="thg:TCELL_0694"/>
<proteinExistence type="inferred from homology"/>
<reference evidence="4 5" key="1">
    <citation type="journal article" date="2012" name="J. Bacteriol.">
        <title>Complete genome sequence of the hyperthermophilic cellulolytic Crenarchaeon 'Thermogladius cellulolyticus' 1633.</title>
        <authorList>
            <person name="Mardanov A.V."/>
            <person name="Kochetkova T.V."/>
            <person name="Beletsky A.V."/>
            <person name="Bonch-Osmolovskaya E.A."/>
            <person name="Ravin N.V."/>
            <person name="Skryabin K.G."/>
        </authorList>
    </citation>
    <scope>NUCLEOTIDE SEQUENCE [LARGE SCALE GENOMIC DNA]</scope>
    <source>
        <strain evidence="5">DSM 22663 / VKM B-2946 / 1633</strain>
    </source>
</reference>
<dbReference type="GO" id="GO:0032259">
    <property type="term" value="P:methylation"/>
    <property type="evidence" value="ECO:0007669"/>
    <property type="project" value="UniProtKB-KW"/>
</dbReference>
<dbReference type="eggNOG" id="arCOG04336">
    <property type="taxonomic scope" value="Archaea"/>
</dbReference>
<dbReference type="InterPro" id="IPR011005">
    <property type="entry name" value="Dihydropteroate_synth-like_sf"/>
</dbReference>
<dbReference type="AlphaFoldDB" id="I3TED0"/>
<organism evidence="4 5">
    <name type="scientific">Thermogladius calderae (strain DSM 22663 / VKM B-2946 / 1633)</name>
    <dbReference type="NCBI Taxonomy" id="1184251"/>
    <lineage>
        <taxon>Archaea</taxon>
        <taxon>Thermoproteota</taxon>
        <taxon>Thermoprotei</taxon>
        <taxon>Desulfurococcales</taxon>
        <taxon>Desulfurococcaceae</taxon>
        <taxon>Thermogladius</taxon>
    </lineage>
</organism>
<evidence type="ECO:0000256" key="2">
    <source>
        <dbReference type="ARBA" id="ARBA00022603"/>
    </source>
</evidence>
<accession>I3TED0</accession>
<sequence>MGSIFYMGDRLLTSSGIDKKSAREKLEEAINVCEKHGLVLALDVVFPREELVDDILSFVGEFNIPLFLDSPDPAVRAKAYLRASEMGLKKLSIANGLYVDSPREELEALRNSGIETSVLMAFDPKDPYTSIEPEKRLQIVRRLLDAARDTGVKNVLVDTVVLDPSSIYLSGEAIHRIKSELKLPSGSAPANALGGATKERLGVEGTVGVHGGAAAFLRMMGADFVMYGPVSRAKYVAPVVSMVDSLLGYGLRRSGVRIEGRHPVKTLLKELQQIFTRG</sequence>
<comment type="similarity">
    <text evidence="1">Belongs to the MtrH family.</text>
</comment>
<dbReference type="InParanoid" id="I3TED0"/>
<evidence type="ECO:0000256" key="3">
    <source>
        <dbReference type="ARBA" id="ARBA00022679"/>
    </source>
</evidence>
<dbReference type="GO" id="GO:0006730">
    <property type="term" value="P:one-carbon metabolic process"/>
    <property type="evidence" value="ECO:0007669"/>
    <property type="project" value="InterPro"/>
</dbReference>
<keyword evidence="5" id="KW-1185">Reference proteome</keyword>
<dbReference type="Gene3D" id="3.20.20.20">
    <property type="entry name" value="Dihydropteroate synthase-like"/>
    <property type="match status" value="1"/>
</dbReference>
<dbReference type="EMBL" id="CP003531">
    <property type="protein sequence ID" value="AFK51118.1"/>
    <property type="molecule type" value="Genomic_DNA"/>
</dbReference>
<dbReference type="SUPFAM" id="SSF51717">
    <property type="entry name" value="Dihydropteroate synthetase-like"/>
    <property type="match status" value="1"/>
</dbReference>
<dbReference type="HOGENOM" id="CLU_048697_0_0_2"/>
<name>I3TED0_THEC1</name>
<evidence type="ECO:0000313" key="5">
    <source>
        <dbReference type="Proteomes" id="UP000005270"/>
    </source>
</evidence>
<dbReference type="Proteomes" id="UP000005270">
    <property type="component" value="Chromosome"/>
</dbReference>
<protein>
    <submittedName>
        <fullName evidence="4">Tetrahydromethanopterin S-methyltransferase subunit H</fullName>
    </submittedName>
</protein>
<dbReference type="GO" id="GO:0008168">
    <property type="term" value="F:methyltransferase activity"/>
    <property type="evidence" value="ECO:0007669"/>
    <property type="project" value="UniProtKB-KW"/>
</dbReference>
<keyword evidence="2 4" id="KW-0489">Methyltransferase</keyword>
<dbReference type="InterPro" id="IPR023467">
    <property type="entry name" value="MeTrfase_MtrH/MtxH"/>
</dbReference>
<keyword evidence="3 4" id="KW-0808">Transferase</keyword>
<gene>
    <name evidence="4" type="ordered locus">TCELL_0694</name>
</gene>
<evidence type="ECO:0000256" key="1">
    <source>
        <dbReference type="ARBA" id="ARBA00006230"/>
    </source>
</evidence>